<keyword evidence="3" id="KW-1185">Reference proteome</keyword>
<dbReference type="PATRIC" id="fig|2041.4.peg.1166"/>
<dbReference type="Pfam" id="PF12277">
    <property type="entry name" value="DUF3618"/>
    <property type="match status" value="1"/>
</dbReference>
<keyword evidence="1" id="KW-1133">Transmembrane helix</keyword>
<organism evidence="2 3">
    <name type="scientific">Aeromicrobium erythreum</name>
    <dbReference type="NCBI Taxonomy" id="2041"/>
    <lineage>
        <taxon>Bacteria</taxon>
        <taxon>Bacillati</taxon>
        <taxon>Actinomycetota</taxon>
        <taxon>Actinomycetes</taxon>
        <taxon>Propionibacteriales</taxon>
        <taxon>Nocardioidaceae</taxon>
        <taxon>Aeromicrobium</taxon>
    </lineage>
</organism>
<dbReference type="AlphaFoldDB" id="A0A0U4CFJ8"/>
<dbReference type="Proteomes" id="UP000067689">
    <property type="component" value="Chromosome"/>
</dbReference>
<dbReference type="STRING" id="2041.AERYTH_05615"/>
<evidence type="ECO:0000256" key="1">
    <source>
        <dbReference type="SAM" id="Phobius"/>
    </source>
</evidence>
<feature type="transmembrane region" description="Helical" evidence="1">
    <location>
        <begin position="59"/>
        <end position="80"/>
    </location>
</feature>
<evidence type="ECO:0008006" key="4">
    <source>
        <dbReference type="Google" id="ProtNLM"/>
    </source>
</evidence>
<sequence length="81" mass="8895">MTSQSDELVDEIEQIRERLAHTVDALVDRTNPKNIARRTLEDVKGRFVAPDGSLRYENVVPVVLGVVGTVAAVVVLRKVLG</sequence>
<evidence type="ECO:0000313" key="3">
    <source>
        <dbReference type="Proteomes" id="UP000067689"/>
    </source>
</evidence>
<evidence type="ECO:0000313" key="2">
    <source>
        <dbReference type="EMBL" id="ALX04213.1"/>
    </source>
</evidence>
<keyword evidence="1" id="KW-0472">Membrane</keyword>
<dbReference type="InterPro" id="IPR022062">
    <property type="entry name" value="DUF3618"/>
</dbReference>
<proteinExistence type="predicted"/>
<accession>A0A0U4CFJ8</accession>
<dbReference type="KEGG" id="aer:AERYTH_05615"/>
<reference evidence="2 3" key="1">
    <citation type="journal article" date="1991" name="Int. J. Syst. Bacteriol.">
        <title>Description of the erythromycin-producing bacterium Arthrobacter sp. strain NRRL B-3381 as Aeromicrobium erythreum gen. nov., sp. nov.</title>
        <authorList>
            <person name="Miller E.S."/>
            <person name="Woese C.R."/>
            <person name="Brenner S."/>
        </authorList>
    </citation>
    <scope>NUCLEOTIDE SEQUENCE [LARGE SCALE GENOMIC DNA]</scope>
    <source>
        <strain evidence="2 3">AR18</strain>
    </source>
</reference>
<gene>
    <name evidence="2" type="ORF">AERYTH_05615</name>
</gene>
<protein>
    <recommendedName>
        <fullName evidence="4">DUF3618 domain-containing protein</fullName>
    </recommendedName>
</protein>
<name>A0A0U4CFJ8_9ACTN</name>
<dbReference type="RefSeq" id="WP_067855738.1">
    <property type="nucleotide sequence ID" value="NZ_CP011502.1"/>
</dbReference>
<keyword evidence="1" id="KW-0812">Transmembrane</keyword>
<dbReference type="EMBL" id="CP011502">
    <property type="protein sequence ID" value="ALX04213.1"/>
    <property type="molecule type" value="Genomic_DNA"/>
</dbReference>